<evidence type="ECO:0000313" key="2">
    <source>
        <dbReference type="EMBL" id="ALF59109.1"/>
    </source>
</evidence>
<dbReference type="KEGG" id="pur:AOC03_02815"/>
<keyword evidence="3" id="KW-1185">Reference proteome</keyword>
<dbReference type="OrthoDB" id="7957365at2"/>
<gene>
    <name evidence="2" type="ORF">AOC03_02815</name>
</gene>
<accession>A0A0M4T6K7</accession>
<dbReference type="Pfam" id="PF26621">
    <property type="entry name" value="DUF8198"/>
    <property type="match status" value="1"/>
</dbReference>
<dbReference type="EMBL" id="CP012678">
    <property type="protein sequence ID" value="ALF59109.1"/>
    <property type="molecule type" value="Genomic_DNA"/>
</dbReference>
<dbReference type="InterPro" id="IPR058511">
    <property type="entry name" value="DUF8198"/>
</dbReference>
<dbReference type="AlphaFoldDB" id="A0A0M4T6K7"/>
<protein>
    <recommendedName>
        <fullName evidence="1">DUF8198 domain-containing protein</fullName>
    </recommendedName>
</protein>
<dbReference type="RefSeq" id="WP_062533504.1">
    <property type="nucleotide sequence ID" value="NZ_CP012678.1"/>
</dbReference>
<dbReference type="InterPro" id="IPR058063">
    <property type="entry name" value="FFLEE_fam"/>
</dbReference>
<dbReference type="NCBIfam" id="NF047641">
    <property type="entry name" value="FFLEE_fam"/>
    <property type="match status" value="1"/>
</dbReference>
<organism evidence="2 3">
    <name type="scientific">Psychrobacter urativorans</name>
    <dbReference type="NCBI Taxonomy" id="45610"/>
    <lineage>
        <taxon>Bacteria</taxon>
        <taxon>Pseudomonadati</taxon>
        <taxon>Pseudomonadota</taxon>
        <taxon>Gammaproteobacteria</taxon>
        <taxon>Moraxellales</taxon>
        <taxon>Moraxellaceae</taxon>
        <taxon>Psychrobacter</taxon>
    </lineage>
</organism>
<evidence type="ECO:0000313" key="3">
    <source>
        <dbReference type="Proteomes" id="UP000059847"/>
    </source>
</evidence>
<dbReference type="Proteomes" id="UP000059847">
    <property type="component" value="Chromosome"/>
</dbReference>
<dbReference type="STRING" id="45610.AOC03_02815"/>
<feature type="domain" description="DUF8198" evidence="1">
    <location>
        <begin position="19"/>
        <end position="226"/>
    </location>
</feature>
<name>A0A0M4T6K7_9GAMM</name>
<reference evidence="2 3" key="1">
    <citation type="submission" date="2015-09" db="EMBL/GenBank/DDBJ databases">
        <title>Complete genome of Psychrobacter urativorans R10.10B.</title>
        <authorList>
            <person name="See-Too W.S."/>
            <person name="Chan K.G."/>
        </authorList>
    </citation>
    <scope>NUCLEOTIDE SEQUENCE [LARGE SCALE GENOMIC DNA]</scope>
    <source>
        <strain evidence="2 3">R10.10B</strain>
    </source>
</reference>
<evidence type="ECO:0000259" key="1">
    <source>
        <dbReference type="Pfam" id="PF26621"/>
    </source>
</evidence>
<proteinExistence type="predicted"/>
<sequence length="237" mass="27061">MSALSELQNHLTRYWALPYHQDAALESKLVEVQAWQRARIQRTHNELFEQPKNRPMADYFLTQLYGGGEFKLLAKQLERILPKAKKLERLAKETVLETGSLAIQAAILAIELDMHLAEWLLAQELPVNEENMLAAYQAVDEAGERRTQINNLKDVCYRTDKYLNSFMLKKVFALAKNTAYSHNFQPMYDFIDAGFKAMKPLDSVGGFIEPFCKRELLIIDQIHAPANKGNVSAFAVS</sequence>